<keyword evidence="2" id="KW-1133">Transmembrane helix</keyword>
<comment type="caution">
    <text evidence="3">The sequence shown here is derived from an EMBL/GenBank/DDBJ whole genome shotgun (WGS) entry which is preliminary data.</text>
</comment>
<accession>A0A926UQ53</accession>
<evidence type="ECO:0000313" key="4">
    <source>
        <dbReference type="Proteomes" id="UP000631421"/>
    </source>
</evidence>
<dbReference type="RefSeq" id="WP_190349498.1">
    <property type="nucleotide sequence ID" value="NZ_JACJPY010000006.1"/>
</dbReference>
<feature type="compositionally biased region" description="Basic and acidic residues" evidence="1">
    <location>
        <begin position="165"/>
        <end position="180"/>
    </location>
</feature>
<proteinExistence type="predicted"/>
<sequence>MQLVRKFLNKITSRIVRSLKLPMVILVIIVGVNVFAGVLVSCSSDNSKTSEKTPPSVPVFLFLQASPDGQTLDGVIPSDLLERLGGINQVIQSIPAGSQLSLSQFGKALVTLKISEVRGSDAFGAIASFKVAIADGKPNFDPAILRQSGLTMVAHKVPSTGEANSDAKGENKGENKGKSDRRYFFNCPQRIQPLVLSKSQQVFTQLGAASTDLPRVAIASLVCVDMNNDNQPEIIAGLRLDNAIRPVGFDTQAWQSFLSLPVTKRQEFSVLVLLERKSDAQNNSPSNNKNEADWSAVPIFTHTRALAYINDSVSSYAIFGIEDLNGDRYPEIMIKEIGLNSIDVKVLSSSLDAQGNWTWQNYYQNQRSLNILQ</sequence>
<dbReference type="Proteomes" id="UP000631421">
    <property type="component" value="Unassembled WGS sequence"/>
</dbReference>
<feature type="transmembrane region" description="Helical" evidence="2">
    <location>
        <begin position="21"/>
        <end position="40"/>
    </location>
</feature>
<keyword evidence="2" id="KW-0812">Transmembrane</keyword>
<feature type="region of interest" description="Disordered" evidence="1">
    <location>
        <begin position="158"/>
        <end position="180"/>
    </location>
</feature>
<gene>
    <name evidence="3" type="ORF">H6F44_03325</name>
</gene>
<evidence type="ECO:0000256" key="1">
    <source>
        <dbReference type="SAM" id="MobiDB-lite"/>
    </source>
</evidence>
<keyword evidence="2" id="KW-0472">Membrane</keyword>
<organism evidence="3 4">
    <name type="scientific">Pseudanabaena cinerea FACHB-1277</name>
    <dbReference type="NCBI Taxonomy" id="2949581"/>
    <lineage>
        <taxon>Bacteria</taxon>
        <taxon>Bacillati</taxon>
        <taxon>Cyanobacteriota</taxon>
        <taxon>Cyanophyceae</taxon>
        <taxon>Pseudanabaenales</taxon>
        <taxon>Pseudanabaenaceae</taxon>
        <taxon>Pseudanabaena</taxon>
        <taxon>Pseudanabaena cinerea</taxon>
    </lineage>
</organism>
<evidence type="ECO:0000313" key="3">
    <source>
        <dbReference type="EMBL" id="MBD2149160.1"/>
    </source>
</evidence>
<dbReference type="AlphaFoldDB" id="A0A926UQ53"/>
<protein>
    <submittedName>
        <fullName evidence="3">Uncharacterized protein</fullName>
    </submittedName>
</protein>
<evidence type="ECO:0000256" key="2">
    <source>
        <dbReference type="SAM" id="Phobius"/>
    </source>
</evidence>
<dbReference type="EMBL" id="JACJPY010000006">
    <property type="protein sequence ID" value="MBD2149160.1"/>
    <property type="molecule type" value="Genomic_DNA"/>
</dbReference>
<dbReference type="SUPFAM" id="SSF69318">
    <property type="entry name" value="Integrin alpha N-terminal domain"/>
    <property type="match status" value="1"/>
</dbReference>
<reference evidence="3" key="2">
    <citation type="submission" date="2020-08" db="EMBL/GenBank/DDBJ databases">
        <authorList>
            <person name="Chen M."/>
            <person name="Teng W."/>
            <person name="Zhao L."/>
            <person name="Hu C."/>
            <person name="Zhou Y."/>
            <person name="Han B."/>
            <person name="Song L."/>
            <person name="Shu W."/>
        </authorList>
    </citation>
    <scope>NUCLEOTIDE SEQUENCE</scope>
    <source>
        <strain evidence="3">FACHB-1277</strain>
    </source>
</reference>
<reference evidence="3" key="1">
    <citation type="journal article" date="2015" name="ISME J.">
        <title>Draft Genome Sequence of Streptomyces incarnatus NRRL8089, which Produces the Nucleoside Antibiotic Sinefungin.</title>
        <authorList>
            <person name="Oshima K."/>
            <person name="Hattori M."/>
            <person name="Shimizu H."/>
            <person name="Fukuda K."/>
            <person name="Nemoto M."/>
            <person name="Inagaki K."/>
            <person name="Tamura T."/>
        </authorList>
    </citation>
    <scope>NUCLEOTIDE SEQUENCE</scope>
    <source>
        <strain evidence="3">FACHB-1277</strain>
    </source>
</reference>
<dbReference type="InterPro" id="IPR028994">
    <property type="entry name" value="Integrin_alpha_N"/>
</dbReference>
<keyword evidence="4" id="KW-1185">Reference proteome</keyword>
<name>A0A926UQ53_9CYAN</name>